<reference evidence="2 3" key="1">
    <citation type="submission" date="2012-02" db="EMBL/GenBank/DDBJ databases">
        <title>Complete genome sequence of Phycisphaera mikurensis NBRC 102666.</title>
        <authorList>
            <person name="Ankai A."/>
            <person name="Hosoyama A."/>
            <person name="Terui Y."/>
            <person name="Sekine M."/>
            <person name="Fukai R."/>
            <person name="Kato Y."/>
            <person name="Nakamura S."/>
            <person name="Yamada-Narita S."/>
            <person name="Kawakoshi A."/>
            <person name="Fukunaga Y."/>
            <person name="Yamazaki S."/>
            <person name="Fujita N."/>
        </authorList>
    </citation>
    <scope>NUCLEOTIDE SEQUENCE [LARGE SCALE GENOMIC DNA]</scope>
    <source>
        <strain evidence="3">NBRC 102666 / KCTC 22515 / FYK2301M01</strain>
    </source>
</reference>
<dbReference type="EMBL" id="AP012338">
    <property type="protein sequence ID" value="BAM03970.1"/>
    <property type="molecule type" value="Genomic_DNA"/>
</dbReference>
<protein>
    <submittedName>
        <fullName evidence="2">Uncharacterized protein</fullName>
    </submittedName>
</protein>
<feature type="region of interest" description="Disordered" evidence="1">
    <location>
        <begin position="46"/>
        <end position="69"/>
    </location>
</feature>
<name>I0IFD2_PHYMF</name>
<dbReference type="HOGENOM" id="CLU_890965_0_0_0"/>
<dbReference type="AlphaFoldDB" id="I0IFD2"/>
<dbReference type="KEGG" id="phm:PSMK_18110"/>
<dbReference type="Proteomes" id="UP000007881">
    <property type="component" value="Chromosome"/>
</dbReference>
<feature type="region of interest" description="Disordered" evidence="1">
    <location>
        <begin position="1"/>
        <end position="22"/>
    </location>
</feature>
<keyword evidence="3" id="KW-1185">Reference proteome</keyword>
<accession>I0IFD2</accession>
<evidence type="ECO:0000256" key="1">
    <source>
        <dbReference type="SAM" id="MobiDB-lite"/>
    </source>
</evidence>
<proteinExistence type="predicted"/>
<organism evidence="2 3">
    <name type="scientific">Phycisphaera mikurensis (strain NBRC 102666 / KCTC 22515 / FYK2301M01)</name>
    <dbReference type="NCBI Taxonomy" id="1142394"/>
    <lineage>
        <taxon>Bacteria</taxon>
        <taxon>Pseudomonadati</taxon>
        <taxon>Planctomycetota</taxon>
        <taxon>Phycisphaerae</taxon>
        <taxon>Phycisphaerales</taxon>
        <taxon>Phycisphaeraceae</taxon>
        <taxon>Phycisphaera</taxon>
    </lineage>
</organism>
<dbReference type="RefSeq" id="WP_014437188.1">
    <property type="nucleotide sequence ID" value="NC_017080.1"/>
</dbReference>
<sequence length="312" mass="31627">MTPPEAAKPRDGAGRGRVGASSRLGATRPAALLSLLLATAGCVGGPPPRTAAVPGPEASRSADPPRSAGAGAVLRSVLDDAAIGKLVGGFRTVCGTRGEAIREVVEVAAGGEALLLHTLLLSDPPVAARWFGEAWTPSPQRVRRVASDGLVDEVAAEAGAAWRVRLTGPAGFPLGDFAGAWTHGTKGPSFTGRSAGGLRLPPVPGGGGGGWLPSATLRVEPAAGRWWIEDDAGERAWSKTSLKADVGPLPPGQPAFWSAVGERIDRRLAAGPLRVSAEPWSAAFAAAERVARGAVGAEEAAEELLATVAPGR</sequence>
<evidence type="ECO:0000313" key="3">
    <source>
        <dbReference type="Proteomes" id="UP000007881"/>
    </source>
</evidence>
<evidence type="ECO:0000313" key="2">
    <source>
        <dbReference type="EMBL" id="BAM03970.1"/>
    </source>
</evidence>
<gene>
    <name evidence="2" type="ordered locus">PSMK_18110</name>
</gene>